<dbReference type="EMBL" id="GBXM01046874">
    <property type="protein sequence ID" value="JAH61703.1"/>
    <property type="molecule type" value="Transcribed_RNA"/>
</dbReference>
<sequence>MQISIHSPELTPAAQTCPGNRLPLAFVACCVNPKLATFVIYRGEHLP</sequence>
<accession>A0A0E9U9R4</accession>
<reference evidence="1" key="1">
    <citation type="submission" date="2014-11" db="EMBL/GenBank/DDBJ databases">
        <authorList>
            <person name="Amaro Gonzalez C."/>
        </authorList>
    </citation>
    <scope>NUCLEOTIDE SEQUENCE</scope>
</reference>
<reference evidence="1" key="2">
    <citation type="journal article" date="2015" name="Fish Shellfish Immunol.">
        <title>Early steps in the European eel (Anguilla anguilla)-Vibrio vulnificus interaction in the gills: Role of the RtxA13 toxin.</title>
        <authorList>
            <person name="Callol A."/>
            <person name="Pajuelo D."/>
            <person name="Ebbesson L."/>
            <person name="Teles M."/>
            <person name="MacKenzie S."/>
            <person name="Amaro C."/>
        </authorList>
    </citation>
    <scope>NUCLEOTIDE SEQUENCE</scope>
</reference>
<name>A0A0E9U9R4_ANGAN</name>
<protein>
    <submittedName>
        <fullName evidence="1">Uncharacterized protein</fullName>
    </submittedName>
</protein>
<dbReference type="AlphaFoldDB" id="A0A0E9U9R4"/>
<proteinExistence type="predicted"/>
<evidence type="ECO:0000313" key="1">
    <source>
        <dbReference type="EMBL" id="JAH61703.1"/>
    </source>
</evidence>
<organism evidence="1">
    <name type="scientific">Anguilla anguilla</name>
    <name type="common">European freshwater eel</name>
    <name type="synonym">Muraena anguilla</name>
    <dbReference type="NCBI Taxonomy" id="7936"/>
    <lineage>
        <taxon>Eukaryota</taxon>
        <taxon>Metazoa</taxon>
        <taxon>Chordata</taxon>
        <taxon>Craniata</taxon>
        <taxon>Vertebrata</taxon>
        <taxon>Euteleostomi</taxon>
        <taxon>Actinopterygii</taxon>
        <taxon>Neopterygii</taxon>
        <taxon>Teleostei</taxon>
        <taxon>Anguilliformes</taxon>
        <taxon>Anguillidae</taxon>
        <taxon>Anguilla</taxon>
    </lineage>
</organism>